<dbReference type="GO" id="GO:0016168">
    <property type="term" value="F:chlorophyll binding"/>
    <property type="evidence" value="ECO:0007669"/>
    <property type="project" value="UniProtKB-KW"/>
</dbReference>
<dbReference type="InterPro" id="IPR022796">
    <property type="entry name" value="Chloroa_b-bind"/>
</dbReference>
<keyword evidence="4" id="KW-0150">Chloroplast</keyword>
<dbReference type="GO" id="GO:0016020">
    <property type="term" value="C:membrane"/>
    <property type="evidence" value="ECO:0007669"/>
    <property type="project" value="InterPro"/>
</dbReference>
<keyword evidence="6" id="KW-0934">Plastid</keyword>
<comment type="subcellular location">
    <subcellularLocation>
        <location evidence="2">Plastid</location>
        <location evidence="2">Chloroplast</location>
    </subcellularLocation>
</comment>
<sequence length="165" mass="17976">MLGAAGWPLAELWDSRIADFLGLPSIIDQNAGRDPSILNGGLGLISTIYWVAVLAFASAVELRGEVVKAQKKQADKTWMFSGSWTPGDLGFDPLGLYTSLGETARGKYLIETAEIKNGRLAMVAVLVFVLEEFFTGKSVVELTPLFFTPFPKVVEDLMFSAPPIY</sequence>
<evidence type="ECO:0000256" key="2">
    <source>
        <dbReference type="ARBA" id="ARBA00004229"/>
    </source>
</evidence>
<feature type="binding site" evidence="7">
    <location>
        <position position="119"/>
    </location>
    <ligand>
        <name>chlorophyll a</name>
        <dbReference type="ChEBI" id="CHEBI:58416"/>
        <label>1</label>
    </ligand>
</feature>
<evidence type="ECO:0008006" key="11">
    <source>
        <dbReference type="Google" id="ProtNLM"/>
    </source>
</evidence>
<keyword evidence="7" id="KW-0157">Chromophore</keyword>
<protein>
    <recommendedName>
        <fullName evidence="11">Chlorophyll a-b binding protein, chloroplastic</fullName>
    </recommendedName>
</protein>
<name>A0AAD7XGW7_9STRA</name>
<dbReference type="GO" id="GO:0009765">
    <property type="term" value="P:photosynthesis, light harvesting"/>
    <property type="evidence" value="ECO:0007669"/>
    <property type="project" value="InterPro"/>
</dbReference>
<evidence type="ECO:0000256" key="8">
    <source>
        <dbReference type="SAM" id="Phobius"/>
    </source>
</evidence>
<dbReference type="Gene3D" id="1.10.3460.10">
    <property type="entry name" value="Chlorophyll a/b binding protein domain"/>
    <property type="match status" value="1"/>
</dbReference>
<keyword evidence="5" id="KW-0602">Photosynthesis</keyword>
<keyword evidence="10" id="KW-1185">Reference proteome</keyword>
<dbReference type="Proteomes" id="UP001230188">
    <property type="component" value="Unassembled WGS sequence"/>
</dbReference>
<evidence type="ECO:0000256" key="1">
    <source>
        <dbReference type="ARBA" id="ARBA00004022"/>
    </source>
</evidence>
<comment type="similarity">
    <text evidence="3">Belongs to the fucoxanthin chlorophyll protein family.</text>
</comment>
<keyword evidence="7" id="KW-0148">Chlorophyll</keyword>
<feature type="transmembrane region" description="Helical" evidence="8">
    <location>
        <begin position="42"/>
        <end position="62"/>
    </location>
</feature>
<dbReference type="Pfam" id="PF00504">
    <property type="entry name" value="Chloroa_b-bind"/>
    <property type="match status" value="1"/>
</dbReference>
<dbReference type="EMBL" id="JAQMWT010000464">
    <property type="protein sequence ID" value="KAJ8600987.1"/>
    <property type="molecule type" value="Genomic_DNA"/>
</dbReference>
<dbReference type="InterPro" id="IPR001344">
    <property type="entry name" value="Chloro_AB-bd_pln"/>
</dbReference>
<feature type="binding site" evidence="7">
    <location>
        <position position="117"/>
    </location>
    <ligand>
        <name>chlorophyll a</name>
        <dbReference type="ChEBI" id="CHEBI:58416"/>
        <label>1</label>
    </ligand>
</feature>
<accession>A0AAD7XGW7</accession>
<dbReference type="SUPFAM" id="SSF103511">
    <property type="entry name" value="Chlorophyll a-b binding protein"/>
    <property type="match status" value="1"/>
</dbReference>
<evidence type="ECO:0000256" key="3">
    <source>
        <dbReference type="ARBA" id="ARBA00005933"/>
    </source>
</evidence>
<evidence type="ECO:0000313" key="9">
    <source>
        <dbReference type="EMBL" id="KAJ8600987.1"/>
    </source>
</evidence>
<evidence type="ECO:0000256" key="7">
    <source>
        <dbReference type="PIRSR" id="PIRSR601344-1"/>
    </source>
</evidence>
<keyword evidence="8" id="KW-0472">Membrane</keyword>
<reference evidence="9" key="1">
    <citation type="submission" date="2023-01" db="EMBL/GenBank/DDBJ databases">
        <title>Metagenome sequencing of chrysophaentin producing Chrysophaeum taylorii.</title>
        <authorList>
            <person name="Davison J."/>
            <person name="Bewley C."/>
        </authorList>
    </citation>
    <scope>NUCLEOTIDE SEQUENCE</scope>
    <source>
        <strain evidence="9">NIES-1699</strain>
    </source>
</reference>
<keyword evidence="8" id="KW-0812">Transmembrane</keyword>
<comment type="caution">
    <text evidence="9">The sequence shown here is derived from an EMBL/GenBank/DDBJ whole genome shotgun (WGS) entry which is preliminary data.</text>
</comment>
<organism evidence="9 10">
    <name type="scientific">Chrysophaeum taylorii</name>
    <dbReference type="NCBI Taxonomy" id="2483200"/>
    <lineage>
        <taxon>Eukaryota</taxon>
        <taxon>Sar</taxon>
        <taxon>Stramenopiles</taxon>
        <taxon>Ochrophyta</taxon>
        <taxon>Pelagophyceae</taxon>
        <taxon>Pelagomonadales</taxon>
        <taxon>Pelagomonadaceae</taxon>
        <taxon>Chrysophaeum</taxon>
    </lineage>
</organism>
<evidence type="ECO:0000256" key="6">
    <source>
        <dbReference type="ARBA" id="ARBA00022640"/>
    </source>
</evidence>
<comment type="function">
    <text evidence="1">The light-harvesting complex (LHC) functions as a light receptor, it captures and delivers excitation energy to photosystems with which it is closely associated. Energy is transferred from the carotenoid and chlorophyll C (or B) to chlorophyll A and the photosynthetic reaction centers where it is used to synthesize ATP and reducing power.</text>
</comment>
<evidence type="ECO:0000256" key="5">
    <source>
        <dbReference type="ARBA" id="ARBA00022531"/>
    </source>
</evidence>
<dbReference type="AlphaFoldDB" id="A0AAD7XGW7"/>
<keyword evidence="8" id="KW-1133">Transmembrane helix</keyword>
<dbReference type="GO" id="GO:0009507">
    <property type="term" value="C:chloroplast"/>
    <property type="evidence" value="ECO:0007669"/>
    <property type="project" value="UniProtKB-SubCell"/>
</dbReference>
<evidence type="ECO:0000313" key="10">
    <source>
        <dbReference type="Proteomes" id="UP001230188"/>
    </source>
</evidence>
<gene>
    <name evidence="9" type="ORF">CTAYLR_006338</name>
</gene>
<feature type="binding site" evidence="7">
    <location>
        <position position="114"/>
    </location>
    <ligand>
        <name>chlorophyll a</name>
        <dbReference type="ChEBI" id="CHEBI:58416"/>
        <label>1</label>
    </ligand>
</feature>
<evidence type="ECO:0000256" key="4">
    <source>
        <dbReference type="ARBA" id="ARBA00022528"/>
    </source>
</evidence>
<proteinExistence type="inferred from homology"/>
<dbReference type="PANTHER" id="PTHR21649">
    <property type="entry name" value="CHLOROPHYLL A/B BINDING PROTEIN"/>
    <property type="match status" value="1"/>
</dbReference>